<protein>
    <submittedName>
        <fullName evidence="1">Uncharacterized protein</fullName>
    </submittedName>
</protein>
<reference evidence="2" key="1">
    <citation type="submission" date="2015-03" db="EMBL/GenBank/DDBJ databases">
        <authorList>
            <consortium name="Pathogen Informatics"/>
        </authorList>
    </citation>
    <scope>NUCLEOTIDE SEQUENCE [LARGE SCALE GENOMIC DNA]</scope>
    <source>
        <strain evidence="2">R148</strain>
    </source>
</reference>
<gene>
    <name evidence="1" type="ORF">ERS008476_01288</name>
</gene>
<proteinExistence type="predicted"/>
<accession>A0A0H5LTY1</accession>
<sequence length="46" mass="5028">MGQYASDFLAGLAEVFFKSSLALLQSVMNLGKMPCHVKPNKTIVEL</sequence>
<name>A0A0H5LTY1_YERIN</name>
<dbReference type="EMBL" id="CWJI01000002">
    <property type="protein sequence ID" value="CRY54367.1"/>
    <property type="molecule type" value="Genomic_DNA"/>
</dbReference>
<dbReference type="AlphaFoldDB" id="A0A0H5LTY1"/>
<dbReference type="Proteomes" id="UP000043316">
    <property type="component" value="Unassembled WGS sequence"/>
</dbReference>
<organism evidence="1 2">
    <name type="scientific">Yersinia intermedia</name>
    <dbReference type="NCBI Taxonomy" id="631"/>
    <lineage>
        <taxon>Bacteria</taxon>
        <taxon>Pseudomonadati</taxon>
        <taxon>Pseudomonadota</taxon>
        <taxon>Gammaproteobacteria</taxon>
        <taxon>Enterobacterales</taxon>
        <taxon>Yersiniaceae</taxon>
        <taxon>Yersinia</taxon>
    </lineage>
</organism>
<evidence type="ECO:0000313" key="2">
    <source>
        <dbReference type="Proteomes" id="UP000043316"/>
    </source>
</evidence>
<evidence type="ECO:0000313" key="1">
    <source>
        <dbReference type="EMBL" id="CRY54367.1"/>
    </source>
</evidence>